<keyword evidence="3" id="KW-1133">Transmembrane helix</keyword>
<feature type="repeat" description="NHL" evidence="2">
    <location>
        <begin position="1001"/>
        <end position="1045"/>
    </location>
</feature>
<dbReference type="Gene3D" id="2.120.10.30">
    <property type="entry name" value="TolB, C-terminal domain"/>
    <property type="match status" value="3"/>
</dbReference>
<evidence type="ECO:0000256" key="3">
    <source>
        <dbReference type="SAM" id="Phobius"/>
    </source>
</evidence>
<protein>
    <submittedName>
        <fullName evidence="5">TIGR03663 family protein</fullName>
    </submittedName>
</protein>
<evidence type="ECO:0000259" key="4">
    <source>
        <dbReference type="Pfam" id="PF13231"/>
    </source>
</evidence>
<proteinExistence type="predicted"/>
<feature type="transmembrane region" description="Helical" evidence="3">
    <location>
        <begin position="102"/>
        <end position="122"/>
    </location>
</feature>
<dbReference type="InterPro" id="IPR019962">
    <property type="entry name" value="CHP03663"/>
</dbReference>
<dbReference type="InterPro" id="IPR011042">
    <property type="entry name" value="6-blade_b-propeller_TolB-like"/>
</dbReference>
<dbReference type="NCBIfam" id="TIGR03663">
    <property type="entry name" value="flippase activity-associated protein Agl23"/>
    <property type="match status" value="1"/>
</dbReference>
<reference evidence="5" key="1">
    <citation type="journal article" date="2020" name="mSystems">
        <title>Genome- and Community-Level Interaction Insights into Carbon Utilization and Element Cycling Functions of Hydrothermarchaeota in Hydrothermal Sediment.</title>
        <authorList>
            <person name="Zhou Z."/>
            <person name="Liu Y."/>
            <person name="Xu W."/>
            <person name="Pan J."/>
            <person name="Luo Z.H."/>
            <person name="Li M."/>
        </authorList>
    </citation>
    <scope>NUCLEOTIDE SEQUENCE [LARGE SCALE GENOMIC DNA]</scope>
    <source>
        <strain evidence="5">SpSt-289</strain>
    </source>
</reference>
<feature type="transmembrane region" description="Helical" evidence="3">
    <location>
        <begin position="411"/>
        <end position="438"/>
    </location>
</feature>
<keyword evidence="1" id="KW-0677">Repeat</keyword>
<accession>A0A7C1FNK4</accession>
<dbReference type="SUPFAM" id="SSF101898">
    <property type="entry name" value="NHL repeat"/>
    <property type="match status" value="2"/>
</dbReference>
<feature type="transmembrane region" description="Helical" evidence="3">
    <location>
        <begin position="198"/>
        <end position="217"/>
    </location>
</feature>
<feature type="repeat" description="NHL" evidence="2">
    <location>
        <begin position="910"/>
        <end position="944"/>
    </location>
</feature>
<dbReference type="EMBL" id="DSMG01000077">
    <property type="protein sequence ID" value="HDX31238.1"/>
    <property type="molecule type" value="Genomic_DNA"/>
</dbReference>
<dbReference type="InterPro" id="IPR038731">
    <property type="entry name" value="RgtA/B/C-like"/>
</dbReference>
<evidence type="ECO:0000256" key="2">
    <source>
        <dbReference type="PROSITE-ProRule" id="PRU00504"/>
    </source>
</evidence>
<feature type="transmembrane region" description="Helical" evidence="3">
    <location>
        <begin position="606"/>
        <end position="623"/>
    </location>
</feature>
<evidence type="ECO:0000256" key="1">
    <source>
        <dbReference type="ARBA" id="ARBA00022737"/>
    </source>
</evidence>
<feature type="transmembrane region" description="Helical" evidence="3">
    <location>
        <begin position="482"/>
        <end position="502"/>
    </location>
</feature>
<feature type="transmembrane region" description="Helical" evidence="3">
    <location>
        <begin position="577"/>
        <end position="599"/>
    </location>
</feature>
<dbReference type="PANTHER" id="PTHR41710:SF2">
    <property type="entry name" value="GLYCOSYL TRANSFERASE FAMILY 39_83 DOMAIN-CONTAINING PROTEIN"/>
    <property type="match status" value="1"/>
</dbReference>
<feature type="transmembrane region" description="Helical" evidence="3">
    <location>
        <begin position="364"/>
        <end position="391"/>
    </location>
</feature>
<feature type="transmembrane region" description="Helical" evidence="3">
    <location>
        <begin position="508"/>
        <end position="529"/>
    </location>
</feature>
<comment type="caution">
    <text evidence="5">The sequence shown here is derived from an EMBL/GenBank/DDBJ whole genome shotgun (WGS) entry which is preliminary data.</text>
</comment>
<dbReference type="PROSITE" id="PS51125">
    <property type="entry name" value="NHL"/>
    <property type="match status" value="4"/>
</dbReference>
<organism evidence="5">
    <name type="scientific">Caldilinea aerophila</name>
    <dbReference type="NCBI Taxonomy" id="133453"/>
    <lineage>
        <taxon>Bacteria</taxon>
        <taxon>Bacillati</taxon>
        <taxon>Chloroflexota</taxon>
        <taxon>Caldilineae</taxon>
        <taxon>Caldilineales</taxon>
        <taxon>Caldilineaceae</taxon>
        <taxon>Caldilinea</taxon>
    </lineage>
</organism>
<feature type="transmembrane region" description="Helical" evidence="3">
    <location>
        <begin position="177"/>
        <end position="192"/>
    </location>
</feature>
<feature type="repeat" description="NHL" evidence="2">
    <location>
        <begin position="967"/>
        <end position="997"/>
    </location>
</feature>
<feature type="transmembrane region" description="Helical" evidence="3">
    <location>
        <begin position="246"/>
        <end position="267"/>
    </location>
</feature>
<gene>
    <name evidence="5" type="ORF">ENQ20_07050</name>
</gene>
<feature type="transmembrane region" description="Helical" evidence="3">
    <location>
        <begin position="222"/>
        <end position="240"/>
    </location>
</feature>
<dbReference type="AlphaFoldDB" id="A0A7C1FNK4"/>
<dbReference type="Pfam" id="PF01436">
    <property type="entry name" value="NHL"/>
    <property type="match status" value="3"/>
</dbReference>
<feature type="transmembrane region" description="Helical" evidence="3">
    <location>
        <begin position="321"/>
        <end position="343"/>
    </location>
</feature>
<feature type="repeat" description="NHL" evidence="2">
    <location>
        <begin position="843"/>
        <end position="877"/>
    </location>
</feature>
<feature type="domain" description="Glycosyltransferase RgtA/B/C/D-like" evidence="4">
    <location>
        <begin position="82"/>
        <end position="215"/>
    </location>
</feature>
<keyword evidence="3" id="KW-0812">Transmembrane</keyword>
<evidence type="ECO:0000313" key="5">
    <source>
        <dbReference type="EMBL" id="HDX31238.1"/>
    </source>
</evidence>
<dbReference type="InterPro" id="IPR001258">
    <property type="entry name" value="NHL_repeat"/>
</dbReference>
<feature type="transmembrane region" description="Helical" evidence="3">
    <location>
        <begin position="129"/>
        <end position="149"/>
    </location>
</feature>
<dbReference type="CDD" id="cd05819">
    <property type="entry name" value="NHL"/>
    <property type="match status" value="1"/>
</dbReference>
<dbReference type="Pfam" id="PF13231">
    <property type="entry name" value="PMT_2"/>
    <property type="match status" value="1"/>
</dbReference>
<feature type="transmembrane region" description="Helical" evidence="3">
    <location>
        <begin position="155"/>
        <end position="172"/>
    </location>
</feature>
<name>A0A7C1FNK4_9CHLR</name>
<feature type="transmembrane region" description="Helical" evidence="3">
    <location>
        <begin position="28"/>
        <end position="48"/>
    </location>
</feature>
<keyword evidence="3" id="KW-0472">Membrane</keyword>
<feature type="transmembrane region" description="Helical" evidence="3">
    <location>
        <begin position="541"/>
        <end position="562"/>
    </location>
</feature>
<sequence>MDTLQRENSQPSQIAAWLDRPLTSWITLSWETAIWGVLLLIGAVMRLYELDVRAMSHDESLHALYAYYLYAQGNYDHNPMMHGPFRYHLTALTYFLFGDNDFTARLAPALIGLALIWMMYWLRGYLGRTGAILAGVMIAISPSLLFHSRYIRDDIFMAFFTVVWIYGAFRYVDARRLRYLAIMVAGMAFGFVTMENHFIHGAIIGSFAAFWALWQVVGPRRLLMIAGPLALGGAVWWVLHEMKQDFWGLIVFGLLGLVSLAAFIILLRGRWHWLRNHPAADLAVLMLTMVLPFLSPFIYVLTGGDPVIFTNAVDYTSQAMIIRMSILVGLCVAASAAIGVAWFRRSPVAEDGRWRPVLQQWAALFGFFWLVQILFFTTFFTNTVQGLATGLVGSLGYWLAQQGVKRGSQPIYYYAFIGWLYEFLPAALSLFGIASVSYNLRRIDLRRESSQQVVWDPVAKGDLPSCSSVEEDAPDYRPQTRFVFVIFLIWWTLGSWIGYTVAGEKMPWLLTHIALPMCVLGGWWLGYVVRSINWRSAWRDHSWLLVWVFPVLTLLAAVLIAVTSEAAGREASVLGRLLQWLFILAALGGTIFGAVYTALRTGVLPALRLLAVGLAAVLFLFTVRTSFMLTYINYDMATEYLVYAHASPDIKRALSEIDTISERTVGDRNIVVAYDNDSAWPLSWYMRLYRNARYYGDSPNPDAMSAPVVIVGPSNRAKVEPYMARDYVKRTYRRIWWPEMDYFDLTWDRLWGAIADPAQRQRVFDIVFFRKYRDPNNLSQFRDLSKWPYQSEFDMYVRRDLANQIWDLAVVPISVEAAPNVPVIEPGQVRTVAALTIYSDTYNGLPLFAPRAVTVAPGGNRVIADTGNHRIVVLDSNGQFLRAFGSFCNVNDPANTPCIDPDGDGPLALGDGQFYEPWGVAVDEAGQIFVADTWNGRIQVFDSEGRFLRKWGVFAMTGGELGDPYALFGPRGLAIDLDGNLLVADTGNKRILKFTPTGELIKQVGGGGVIAGRFEEPTAVAVDPTDGSVFVADAWNGRIQRLSPDLEYRGEFPTPGWVGRDVFQKPYLTVAADGLIYATDPATALVMVFDRDGNVVAAFGGPGNDASRIGQPNGIAADLANGLILVTDGINNRVMVFSQIQP</sequence>
<dbReference type="PANTHER" id="PTHR41710">
    <property type="entry name" value="GLYCOSYL TRANSFERASE, FAMILY 39"/>
    <property type="match status" value="1"/>
</dbReference>
<feature type="transmembrane region" description="Helical" evidence="3">
    <location>
        <begin position="279"/>
        <end position="301"/>
    </location>
</feature>